<dbReference type="InterPro" id="IPR036047">
    <property type="entry name" value="F-box-like_dom_sf"/>
</dbReference>
<sequence>MATSEPPDPILHQMDQLSSLPDELLLTILSLLPIRAAARTSVLCRHFRHLCEIVWETSPSLELISQDFPPCRTAGAHFVKMAKQILLSRSPSQPLSSLRIELERFFRFSPYRTKPSFLKFFNSLYDKARSLGVRHLTIEGCTFSLSFLPTCSILSLIFSITTLQSLSLSGLFGDWHQNSVIPFGVTLTNLKNLSIQTYYSADPAQLNRLLSQLPSLEVLSIQHDSPHIFSLSSQTIRQLNLFISKYCPRHNPVELSLPSLELLQVQNYGTLGLPHIHADIPSLRKAVVRLNFLRQNDCSAVAGLLNSISHAQELILHLKESDYEIDPFPILLEPGREPPKFPNLKHLEGAMCFHEHNFQAIVSLLHHSPALQSLKLVHKALFSMARKRKRKRDDWRSMLPQNADGNRNYVHLTNLHLGQRREFMKLAGKQHYQNFVLLRRSTNVFASLN</sequence>
<comment type="caution">
    <text evidence="2">The sequence shown here is derived from an EMBL/GenBank/DDBJ whole genome shotgun (WGS) entry which is preliminary data.</text>
</comment>
<dbReference type="Proteomes" id="UP001140206">
    <property type="component" value="Chromosome 1"/>
</dbReference>
<dbReference type="Gene3D" id="1.20.1280.50">
    <property type="match status" value="1"/>
</dbReference>
<organism evidence="2 3">
    <name type="scientific">Rhynchospora pubera</name>
    <dbReference type="NCBI Taxonomy" id="906938"/>
    <lineage>
        <taxon>Eukaryota</taxon>
        <taxon>Viridiplantae</taxon>
        <taxon>Streptophyta</taxon>
        <taxon>Embryophyta</taxon>
        <taxon>Tracheophyta</taxon>
        <taxon>Spermatophyta</taxon>
        <taxon>Magnoliopsida</taxon>
        <taxon>Liliopsida</taxon>
        <taxon>Poales</taxon>
        <taxon>Cyperaceae</taxon>
        <taxon>Cyperoideae</taxon>
        <taxon>Rhynchosporeae</taxon>
        <taxon>Rhynchospora</taxon>
    </lineage>
</organism>
<evidence type="ECO:0000313" key="3">
    <source>
        <dbReference type="Proteomes" id="UP001140206"/>
    </source>
</evidence>
<accession>A0AAV8H274</accession>
<evidence type="ECO:0000259" key="1">
    <source>
        <dbReference type="PROSITE" id="PS50181"/>
    </source>
</evidence>
<proteinExistence type="predicted"/>
<dbReference type="EMBL" id="JAMFTS010000001">
    <property type="protein sequence ID" value="KAJ4810730.1"/>
    <property type="molecule type" value="Genomic_DNA"/>
</dbReference>
<dbReference type="Gene3D" id="3.80.10.10">
    <property type="entry name" value="Ribonuclease Inhibitor"/>
    <property type="match status" value="1"/>
</dbReference>
<keyword evidence="3" id="KW-1185">Reference proteome</keyword>
<feature type="domain" description="F-box" evidence="1">
    <location>
        <begin position="14"/>
        <end position="58"/>
    </location>
</feature>
<dbReference type="PANTHER" id="PTHR31900">
    <property type="entry name" value="F-BOX/RNI SUPERFAMILY PROTEIN-RELATED"/>
    <property type="match status" value="1"/>
</dbReference>
<protein>
    <recommendedName>
        <fullName evidence="1">F-box domain-containing protein</fullName>
    </recommendedName>
</protein>
<name>A0AAV8H274_9POAL</name>
<dbReference type="SUPFAM" id="SSF81383">
    <property type="entry name" value="F-box domain"/>
    <property type="match status" value="1"/>
</dbReference>
<dbReference type="InterPro" id="IPR001810">
    <property type="entry name" value="F-box_dom"/>
</dbReference>
<dbReference type="PANTHER" id="PTHR31900:SF30">
    <property type="entry name" value="SUPERFAMILY PROTEIN, PUTATIVE-RELATED"/>
    <property type="match status" value="1"/>
</dbReference>
<dbReference type="InterPro" id="IPR032675">
    <property type="entry name" value="LRR_dom_sf"/>
</dbReference>
<dbReference type="InterPro" id="IPR050232">
    <property type="entry name" value="FBL13/AtMIF1-like"/>
</dbReference>
<dbReference type="Pfam" id="PF00646">
    <property type="entry name" value="F-box"/>
    <property type="match status" value="1"/>
</dbReference>
<reference evidence="2" key="1">
    <citation type="submission" date="2022-08" db="EMBL/GenBank/DDBJ databases">
        <authorList>
            <person name="Marques A."/>
        </authorList>
    </citation>
    <scope>NUCLEOTIDE SEQUENCE</scope>
    <source>
        <strain evidence="2">RhyPub2mFocal</strain>
        <tissue evidence="2">Leaves</tissue>
    </source>
</reference>
<dbReference type="PROSITE" id="PS50181">
    <property type="entry name" value="FBOX"/>
    <property type="match status" value="1"/>
</dbReference>
<gene>
    <name evidence="2" type="ORF">LUZ62_023296</name>
</gene>
<dbReference type="SUPFAM" id="SSF52047">
    <property type="entry name" value="RNI-like"/>
    <property type="match status" value="1"/>
</dbReference>
<evidence type="ECO:0000313" key="2">
    <source>
        <dbReference type="EMBL" id="KAJ4810730.1"/>
    </source>
</evidence>
<dbReference type="AlphaFoldDB" id="A0AAV8H274"/>